<dbReference type="Gene3D" id="3.90.105.20">
    <property type="match status" value="1"/>
</dbReference>
<evidence type="ECO:0000256" key="1">
    <source>
        <dbReference type="ARBA" id="ARBA00002200"/>
    </source>
</evidence>
<evidence type="ECO:0000256" key="8">
    <source>
        <dbReference type="SAM" id="MobiDB-lite"/>
    </source>
</evidence>
<dbReference type="InterPro" id="IPR030670">
    <property type="entry name" value="uL10_eukaryotes"/>
</dbReference>
<keyword evidence="4" id="KW-0597">Phosphoprotein</keyword>
<dbReference type="GO" id="GO:0022625">
    <property type="term" value="C:cytosolic large ribosomal subunit"/>
    <property type="evidence" value="ECO:0007669"/>
    <property type="project" value="TreeGrafter"/>
</dbReference>
<proteinExistence type="inferred from homology"/>
<accession>A0A0P4WLS0</accession>
<keyword evidence="6 7" id="KW-0687">Ribonucleoprotein</keyword>
<dbReference type="InterPro" id="IPR043141">
    <property type="entry name" value="Ribosomal_uL10-like_sf"/>
</dbReference>
<evidence type="ECO:0000256" key="7">
    <source>
        <dbReference type="PIRNR" id="PIRNR039087"/>
    </source>
</evidence>
<dbReference type="AlphaFoldDB" id="A0A0P4WLS0"/>
<feature type="compositionally biased region" description="Acidic residues" evidence="8">
    <location>
        <begin position="296"/>
        <end position="308"/>
    </location>
</feature>
<keyword evidence="5 7" id="KW-0689">Ribosomal protein</keyword>
<dbReference type="PANTHER" id="PTHR45699">
    <property type="entry name" value="60S ACIDIC RIBOSOMAL PROTEIN P0"/>
    <property type="match status" value="1"/>
</dbReference>
<dbReference type="Pfam" id="PF00466">
    <property type="entry name" value="Ribosomal_L10"/>
    <property type="match status" value="1"/>
</dbReference>
<dbReference type="Pfam" id="PF00428">
    <property type="entry name" value="Ribosomal_60s"/>
    <property type="match status" value="1"/>
</dbReference>
<dbReference type="GO" id="GO:0003735">
    <property type="term" value="F:structural constituent of ribosome"/>
    <property type="evidence" value="ECO:0007669"/>
    <property type="project" value="TreeGrafter"/>
</dbReference>
<dbReference type="FunFam" id="3.90.105.20:FF:000001">
    <property type="entry name" value="60S acidic ribosomal protein P0"/>
    <property type="match status" value="1"/>
</dbReference>
<name>A0A0P4WLS0_SCYOL</name>
<dbReference type="InterPro" id="IPR001790">
    <property type="entry name" value="Ribosomal_uL10"/>
</dbReference>
<evidence type="ECO:0000256" key="6">
    <source>
        <dbReference type="ARBA" id="ARBA00023274"/>
    </source>
</evidence>
<dbReference type="CDD" id="cd05795">
    <property type="entry name" value="Ribosomal_P0_L10e"/>
    <property type="match status" value="1"/>
</dbReference>
<sequence length="314" mass="34312">MVRVDKPTWKANYFTKITQLFDEYSRCFIVGADNVGSKQMQEIRMALRGCAVVLMGKNTMMRKAIRGHLETNPNLEKLLPHIVNNVGFVFTNEDLVEVRDKLLANKKKAPARAGAIAPCPVTIPSQNTGLGPEKTSFFQALQIPTKISRGTIEIVNDVQLVKEGDKVGASEATLLNMLNISPFTYGLVVQQVYDQGTVFSPRVLDITDEDLMKSFQDGLAKVASLSLSIGYPTIVSVPHSVVNGFKRLLAIAAVTDITFKEAEQLKEFLADPSKFAAAAATTAAPAAAEAPKEEPKVEEEEEESDEDFGMGLFD</sequence>
<reference evidence="10" key="1">
    <citation type="submission" date="2015-09" db="EMBL/GenBank/DDBJ databases">
        <title>Scylla olivacea transcriptome.</title>
        <authorList>
            <person name="Ikhwanuddin M."/>
        </authorList>
    </citation>
    <scope>NUCLEOTIDE SEQUENCE</scope>
</reference>
<dbReference type="Pfam" id="PF17777">
    <property type="entry name" value="RL10P_insert"/>
    <property type="match status" value="1"/>
</dbReference>
<dbReference type="PANTHER" id="PTHR45699:SF3">
    <property type="entry name" value="LARGE RIBOSOMAL SUBUNIT PROTEIN UL10"/>
    <property type="match status" value="1"/>
</dbReference>
<organism evidence="10">
    <name type="scientific">Scylla olivacea</name>
    <name type="common">Orange mud crab</name>
    <name type="synonym">Cancer olivacea</name>
    <dbReference type="NCBI Taxonomy" id="85551"/>
    <lineage>
        <taxon>Eukaryota</taxon>
        <taxon>Metazoa</taxon>
        <taxon>Ecdysozoa</taxon>
        <taxon>Arthropoda</taxon>
        <taxon>Crustacea</taxon>
        <taxon>Multicrustacea</taxon>
        <taxon>Malacostraca</taxon>
        <taxon>Eumalacostraca</taxon>
        <taxon>Eucarida</taxon>
        <taxon>Decapoda</taxon>
        <taxon>Pleocyemata</taxon>
        <taxon>Brachyura</taxon>
        <taxon>Eubrachyura</taxon>
        <taxon>Portunoidea</taxon>
        <taxon>Portunidae</taxon>
        <taxon>Portuninae</taxon>
        <taxon>Scylla</taxon>
    </lineage>
</organism>
<protein>
    <recommendedName>
        <fullName evidence="7">60S acidic ribosomal protein P0</fullName>
    </recommendedName>
</protein>
<evidence type="ECO:0000259" key="9">
    <source>
        <dbReference type="Pfam" id="PF17777"/>
    </source>
</evidence>
<feature type="domain" description="Large ribosomal subunit protein uL10-like insertion" evidence="9">
    <location>
        <begin position="111"/>
        <end position="180"/>
    </location>
</feature>
<dbReference type="InterPro" id="IPR040637">
    <property type="entry name" value="Ribosomal_uL10-like_insert"/>
</dbReference>
<evidence type="ECO:0000256" key="3">
    <source>
        <dbReference type="ARBA" id="ARBA00011521"/>
    </source>
</evidence>
<feature type="region of interest" description="Disordered" evidence="8">
    <location>
        <begin position="280"/>
        <end position="314"/>
    </location>
</feature>
<dbReference type="InterPro" id="IPR050323">
    <property type="entry name" value="Ribosomal_protein_uL10"/>
</dbReference>
<evidence type="ECO:0000256" key="5">
    <source>
        <dbReference type="ARBA" id="ARBA00022980"/>
    </source>
</evidence>
<dbReference type="PIRSF" id="PIRSF039087">
    <property type="entry name" value="L10E"/>
    <property type="match status" value="1"/>
</dbReference>
<dbReference type="FunFam" id="3.30.70.1730:FF:000002">
    <property type="entry name" value="60S acidic ribosomal protein P0"/>
    <property type="match status" value="1"/>
</dbReference>
<feature type="compositionally biased region" description="Low complexity" evidence="8">
    <location>
        <begin position="280"/>
        <end position="289"/>
    </location>
</feature>
<comment type="subunit">
    <text evidence="3">P0 forms a pentameric complex by interaction with dimers of P1 and P2.</text>
</comment>
<dbReference type="GO" id="GO:0000027">
    <property type="term" value="P:ribosomal large subunit assembly"/>
    <property type="evidence" value="ECO:0007669"/>
    <property type="project" value="TreeGrafter"/>
</dbReference>
<dbReference type="EMBL" id="GDRN01003984">
    <property type="protein sequence ID" value="JAI67983.1"/>
    <property type="molecule type" value="Transcribed_RNA"/>
</dbReference>
<dbReference type="Gene3D" id="3.30.70.1730">
    <property type="match status" value="1"/>
</dbReference>
<dbReference type="SUPFAM" id="SSF160369">
    <property type="entry name" value="Ribosomal protein L10-like"/>
    <property type="match status" value="1"/>
</dbReference>
<comment type="similarity">
    <text evidence="2 7">Belongs to the universal ribosomal protein uL10 family.</text>
</comment>
<comment type="function">
    <text evidence="1 7">Ribosomal protein P0 is the functional equivalent of E.coli protein L10.</text>
</comment>
<evidence type="ECO:0000313" key="10">
    <source>
        <dbReference type="EMBL" id="JAI67983.1"/>
    </source>
</evidence>
<evidence type="ECO:0000256" key="2">
    <source>
        <dbReference type="ARBA" id="ARBA00008889"/>
    </source>
</evidence>
<dbReference type="InterPro" id="IPR043164">
    <property type="entry name" value="Ribosomal_uL10-like_insert_sf"/>
</dbReference>
<dbReference type="GO" id="GO:0070180">
    <property type="term" value="F:large ribosomal subunit rRNA binding"/>
    <property type="evidence" value="ECO:0007669"/>
    <property type="project" value="TreeGrafter"/>
</dbReference>
<dbReference type="GO" id="GO:0002181">
    <property type="term" value="P:cytoplasmic translation"/>
    <property type="evidence" value="ECO:0007669"/>
    <property type="project" value="TreeGrafter"/>
</dbReference>
<evidence type="ECO:0000256" key="4">
    <source>
        <dbReference type="ARBA" id="ARBA00022553"/>
    </source>
</evidence>